<evidence type="ECO:0000256" key="4">
    <source>
        <dbReference type="ARBA" id="ARBA00023136"/>
    </source>
</evidence>
<proteinExistence type="predicted"/>
<evidence type="ECO:0000256" key="5">
    <source>
        <dbReference type="SAM" id="Phobius"/>
    </source>
</evidence>
<evidence type="ECO:0000313" key="8">
    <source>
        <dbReference type="Proteomes" id="UP000192903"/>
    </source>
</evidence>
<dbReference type="Pfam" id="PF06305">
    <property type="entry name" value="LapA_dom"/>
    <property type="match status" value="1"/>
</dbReference>
<dbReference type="STRING" id="464029.SAMN02982989_1849"/>
<sequence length="111" mass="12182">MDKFKRIVSLVIFVPLGIVLIVLAVANRQVVTLALNPFRPEDGVLSVSAPFFLFLFLAVLVGMLVGSAVTWWSQGKHRKQARAEAREAVKWQNEHKAAVAGRSASSQLPSK</sequence>
<keyword evidence="1" id="KW-1003">Cell membrane</keyword>
<dbReference type="GO" id="GO:0005886">
    <property type="term" value="C:plasma membrane"/>
    <property type="evidence" value="ECO:0007669"/>
    <property type="project" value="InterPro"/>
</dbReference>
<evidence type="ECO:0000259" key="6">
    <source>
        <dbReference type="Pfam" id="PF06305"/>
    </source>
</evidence>
<reference evidence="8" key="1">
    <citation type="submission" date="2017-04" db="EMBL/GenBank/DDBJ databases">
        <authorList>
            <person name="Varghese N."/>
            <person name="Submissions S."/>
        </authorList>
    </citation>
    <scope>NUCLEOTIDE SEQUENCE [LARGE SCALE GENOMIC DNA]</scope>
    <source>
        <strain evidence="8">B4P</strain>
    </source>
</reference>
<keyword evidence="2 5" id="KW-0812">Transmembrane</keyword>
<dbReference type="OrthoDB" id="7868067at2"/>
<dbReference type="InterPro" id="IPR010445">
    <property type="entry name" value="LapA_dom"/>
</dbReference>
<protein>
    <recommendedName>
        <fullName evidence="6">Lipopolysaccharide assembly protein A domain-containing protein</fullName>
    </recommendedName>
</protein>
<gene>
    <name evidence="7" type="ORF">SAMN02982989_1849</name>
</gene>
<feature type="transmembrane region" description="Helical" evidence="5">
    <location>
        <begin position="47"/>
        <end position="72"/>
    </location>
</feature>
<organism evidence="7 8">
    <name type="scientific">Xaviernesmea oryzae</name>
    <dbReference type="NCBI Taxonomy" id="464029"/>
    <lineage>
        <taxon>Bacteria</taxon>
        <taxon>Pseudomonadati</taxon>
        <taxon>Pseudomonadota</taxon>
        <taxon>Alphaproteobacteria</taxon>
        <taxon>Hyphomicrobiales</taxon>
        <taxon>Rhizobiaceae</taxon>
        <taxon>Rhizobium/Agrobacterium group</taxon>
        <taxon>Xaviernesmea</taxon>
    </lineage>
</organism>
<feature type="transmembrane region" description="Helical" evidence="5">
    <location>
        <begin position="7"/>
        <end position="27"/>
    </location>
</feature>
<evidence type="ECO:0000256" key="2">
    <source>
        <dbReference type="ARBA" id="ARBA00022692"/>
    </source>
</evidence>
<dbReference type="EMBL" id="FXAF01000006">
    <property type="protein sequence ID" value="SMF40679.1"/>
    <property type="molecule type" value="Genomic_DNA"/>
</dbReference>
<dbReference type="AlphaFoldDB" id="A0A1X7EVE1"/>
<evidence type="ECO:0000313" key="7">
    <source>
        <dbReference type="EMBL" id="SMF40679.1"/>
    </source>
</evidence>
<dbReference type="Proteomes" id="UP000192903">
    <property type="component" value="Unassembled WGS sequence"/>
</dbReference>
<dbReference type="RefSeq" id="WP_085422115.1">
    <property type="nucleotide sequence ID" value="NZ_FXAF01000006.1"/>
</dbReference>
<name>A0A1X7EVE1_9HYPH</name>
<keyword evidence="3 5" id="KW-1133">Transmembrane helix</keyword>
<accession>A0A1X7EVE1</accession>
<evidence type="ECO:0000256" key="1">
    <source>
        <dbReference type="ARBA" id="ARBA00022475"/>
    </source>
</evidence>
<keyword evidence="8" id="KW-1185">Reference proteome</keyword>
<evidence type="ECO:0000256" key="3">
    <source>
        <dbReference type="ARBA" id="ARBA00022989"/>
    </source>
</evidence>
<keyword evidence="4 5" id="KW-0472">Membrane</keyword>
<feature type="domain" description="Lipopolysaccharide assembly protein A" evidence="6">
    <location>
        <begin position="45"/>
        <end position="94"/>
    </location>
</feature>